<proteinExistence type="predicted"/>
<evidence type="ECO:0000313" key="3">
    <source>
        <dbReference type="Proteomes" id="UP000515842"/>
    </source>
</evidence>
<protein>
    <submittedName>
        <fullName evidence="2">Motility associated factor glycosyltransferase family protein</fullName>
    </submittedName>
</protein>
<name>A0A7G9LRE1_9BACT</name>
<dbReference type="PANTHER" id="PTHR41786:SF1">
    <property type="entry name" value="6-HYDROXYMETHYLPTERIN DIPHOSPHOKINASE MPTE-LIKE DOMAIN-CONTAINING PROTEIN"/>
    <property type="match status" value="1"/>
</dbReference>
<keyword evidence="2" id="KW-0808">Transferase</keyword>
<evidence type="ECO:0000259" key="1">
    <source>
        <dbReference type="Pfam" id="PF01973"/>
    </source>
</evidence>
<evidence type="ECO:0000313" key="2">
    <source>
        <dbReference type="EMBL" id="QNM91190.1"/>
    </source>
</evidence>
<dbReference type="EMBL" id="CP060693">
    <property type="protein sequence ID" value="QNM91190.1"/>
    <property type="molecule type" value="Genomic_DNA"/>
</dbReference>
<organism evidence="2 3">
    <name type="scientific">Aliarcobacter cryaerophilus</name>
    <dbReference type="NCBI Taxonomy" id="28198"/>
    <lineage>
        <taxon>Bacteria</taxon>
        <taxon>Pseudomonadati</taxon>
        <taxon>Campylobacterota</taxon>
        <taxon>Epsilonproteobacteria</taxon>
        <taxon>Campylobacterales</taxon>
        <taxon>Arcobacteraceae</taxon>
        <taxon>Aliarcobacter</taxon>
    </lineage>
</organism>
<sequence>MICIGRALKKLLDNNIRVDIVVTLDEQEFLSQTQFDDETMSKMSKNTIVFASSITNDNLIKKFKGNNLYIFEVFNSLLLNNMAFNGFSIGEIAFEIILLLNPKEIYILGLDLALNQKTGATHSTGNTFGTSQINLDEEQDRSEFHLRGSLIKVKGNFNKEVFTTPLFYSSIKFMDDKIKQKHKNTKVYNLSSNGAKFSKIAAKKVNDIDLNIYNNYLPNLNLVNEFFKNNSYKELNSEAKLFINKEIKFLEDNFVNKLAISKKNMSFIDFLNDTQNLLEELSNNNYNNLYNILYSYCELYFPYLSYYFNNKKLKSENKKVLSIAQIFEKHTNQIIKDYIACLKRAID</sequence>
<dbReference type="AlphaFoldDB" id="A0A7G9LRE1"/>
<dbReference type="Proteomes" id="UP000515842">
    <property type="component" value="Chromosome"/>
</dbReference>
<gene>
    <name evidence="2" type="ORF">HOO34_00705</name>
</gene>
<dbReference type="InterPro" id="IPR002826">
    <property type="entry name" value="MptE-like"/>
</dbReference>
<accession>A0A7G9LRE1</accession>
<feature type="domain" description="6-hydroxymethylpterin diphosphokinase MptE-like" evidence="1">
    <location>
        <begin position="2"/>
        <end position="116"/>
    </location>
</feature>
<dbReference type="GO" id="GO:0016740">
    <property type="term" value="F:transferase activity"/>
    <property type="evidence" value="ECO:0007669"/>
    <property type="project" value="UniProtKB-KW"/>
</dbReference>
<reference evidence="2 3" key="1">
    <citation type="journal article" date="2020" name="Front. Microbiol.">
        <title>Genomic Analysis and Antimicrobial Resistance of Aliarcobacter cryaerophilus Strains From German Water Poultry.</title>
        <authorList>
            <person name="Muller E."/>
            <person name="Hotzel H."/>
            <person name="Ahlers C."/>
            <person name="Hanel I."/>
            <person name="Tomaso H."/>
            <person name="Abdel-Glil M.Y."/>
        </authorList>
    </citation>
    <scope>NUCLEOTIDE SEQUENCE [LARGE SCALE GENOMIC DNA]</scope>
    <source>
        <strain evidence="2 3">16CS1285-4</strain>
    </source>
</reference>
<dbReference type="Pfam" id="PF01973">
    <property type="entry name" value="MptE-like"/>
    <property type="match status" value="1"/>
</dbReference>
<dbReference type="PANTHER" id="PTHR41786">
    <property type="entry name" value="MOTILITY ACCESSORY FACTOR MAF"/>
    <property type="match status" value="1"/>
</dbReference>